<proteinExistence type="predicted"/>
<comment type="caution">
    <text evidence="1">The sequence shown here is derived from an EMBL/GenBank/DDBJ whole genome shotgun (WGS) entry which is preliminary data.</text>
</comment>
<evidence type="ECO:0008006" key="2">
    <source>
        <dbReference type="Google" id="ProtNLM"/>
    </source>
</evidence>
<accession>A0A645HQJ7</accession>
<evidence type="ECO:0000313" key="1">
    <source>
        <dbReference type="EMBL" id="MPN41328.1"/>
    </source>
</evidence>
<dbReference type="AlphaFoldDB" id="A0A645HQJ7"/>
<reference evidence="1" key="1">
    <citation type="submission" date="2019-08" db="EMBL/GenBank/DDBJ databases">
        <authorList>
            <person name="Kucharzyk K."/>
            <person name="Murdoch R.W."/>
            <person name="Higgins S."/>
            <person name="Loffler F."/>
        </authorList>
    </citation>
    <scope>NUCLEOTIDE SEQUENCE</scope>
</reference>
<name>A0A645HQJ7_9ZZZZ</name>
<dbReference type="InterPro" id="IPR027396">
    <property type="entry name" value="DsrEFH-like"/>
</dbReference>
<protein>
    <recommendedName>
        <fullName evidence="2">DsrE family protein</fullName>
    </recommendedName>
</protein>
<sequence length="51" mass="5575">MIHQGVSVEACKSCCDIYGVADKLAKLGVTVRYMGEPLTNYIKNGEKILTL</sequence>
<organism evidence="1">
    <name type="scientific">bioreactor metagenome</name>
    <dbReference type="NCBI Taxonomy" id="1076179"/>
    <lineage>
        <taxon>unclassified sequences</taxon>
        <taxon>metagenomes</taxon>
        <taxon>ecological metagenomes</taxon>
    </lineage>
</organism>
<dbReference type="Gene3D" id="3.40.1260.10">
    <property type="entry name" value="DsrEFH-like"/>
    <property type="match status" value="1"/>
</dbReference>
<gene>
    <name evidence="1" type="ORF">SDC9_188871</name>
</gene>
<dbReference type="EMBL" id="VSSQ01098302">
    <property type="protein sequence ID" value="MPN41328.1"/>
    <property type="molecule type" value="Genomic_DNA"/>
</dbReference>